<sequence length="78" mass="8826">MLNRVRYHTLFDQIGVHTRPRHKYTIGYVKEVIAESPPRRGPSSAAAQSRYACTNIESLDIELKSEELGAIHSTVPFD</sequence>
<proteinExistence type="predicted"/>
<name>A0ABR1T8P7_9PEZI</name>
<accession>A0ABR1T8P7</accession>
<keyword evidence="2" id="KW-1185">Reference proteome</keyword>
<comment type="caution">
    <text evidence="1">The sequence shown here is derived from an EMBL/GenBank/DDBJ whole genome shotgun (WGS) entry which is preliminary data.</text>
</comment>
<dbReference type="EMBL" id="JAQQWL010000013">
    <property type="protein sequence ID" value="KAK8042969.1"/>
    <property type="molecule type" value="Genomic_DNA"/>
</dbReference>
<dbReference type="Proteomes" id="UP001480595">
    <property type="component" value="Unassembled WGS sequence"/>
</dbReference>
<organism evidence="1 2">
    <name type="scientific">Apiospora phragmitis</name>
    <dbReference type="NCBI Taxonomy" id="2905665"/>
    <lineage>
        <taxon>Eukaryota</taxon>
        <taxon>Fungi</taxon>
        <taxon>Dikarya</taxon>
        <taxon>Ascomycota</taxon>
        <taxon>Pezizomycotina</taxon>
        <taxon>Sordariomycetes</taxon>
        <taxon>Xylariomycetidae</taxon>
        <taxon>Amphisphaeriales</taxon>
        <taxon>Apiosporaceae</taxon>
        <taxon>Apiospora</taxon>
    </lineage>
</organism>
<dbReference type="GeneID" id="92097924"/>
<evidence type="ECO:0000313" key="2">
    <source>
        <dbReference type="Proteomes" id="UP001480595"/>
    </source>
</evidence>
<protein>
    <submittedName>
        <fullName evidence="1">Uncharacterized protein</fullName>
    </submittedName>
</protein>
<evidence type="ECO:0000313" key="1">
    <source>
        <dbReference type="EMBL" id="KAK8042969.1"/>
    </source>
</evidence>
<gene>
    <name evidence="1" type="ORF">PG994_013452</name>
</gene>
<reference evidence="1 2" key="1">
    <citation type="submission" date="2023-01" db="EMBL/GenBank/DDBJ databases">
        <title>Analysis of 21 Apiospora genomes using comparative genomics revels a genus with tremendous synthesis potential of carbohydrate active enzymes and secondary metabolites.</title>
        <authorList>
            <person name="Sorensen T."/>
        </authorList>
    </citation>
    <scope>NUCLEOTIDE SEQUENCE [LARGE SCALE GENOMIC DNA]</scope>
    <source>
        <strain evidence="1 2">CBS 135458</strain>
    </source>
</reference>
<dbReference type="RefSeq" id="XP_066709822.1">
    <property type="nucleotide sequence ID" value="XM_066864861.1"/>
</dbReference>